<dbReference type="EMBL" id="JAFIRA010000030">
    <property type="protein sequence ID" value="MCJ2543521.1"/>
    <property type="molecule type" value="Genomic_DNA"/>
</dbReference>
<reference evidence="1" key="1">
    <citation type="submission" date="2021-02" db="EMBL/GenBank/DDBJ databases">
        <title>The CRISPR/cas machinery reduction and long-range gene transfer in the hot spring cyanobacterium Synechococcus.</title>
        <authorList>
            <person name="Dvorak P."/>
            <person name="Jahodarova E."/>
            <person name="Hasler P."/>
            <person name="Poulickova A."/>
        </authorList>
    </citation>
    <scope>NUCLEOTIDE SEQUENCE</scope>
    <source>
        <strain evidence="1">Rupite</strain>
    </source>
</reference>
<protein>
    <submittedName>
        <fullName evidence="1">Uncharacterized protein</fullName>
    </submittedName>
</protein>
<keyword evidence="2" id="KW-1185">Reference proteome</keyword>
<comment type="caution">
    <text evidence="1">The sequence shown here is derived from an EMBL/GenBank/DDBJ whole genome shotgun (WGS) entry which is preliminary data.</text>
</comment>
<sequence>MSIRLIVESALQRAYLTREQESQINHLLWQQLYSELDLDAIDQLTLALLEGQVQAEPRIVSYAA</sequence>
<dbReference type="RefSeq" id="WP_244350957.1">
    <property type="nucleotide sequence ID" value="NZ_JAFIRA010000030.1"/>
</dbReference>
<evidence type="ECO:0000313" key="1">
    <source>
        <dbReference type="EMBL" id="MCJ2543521.1"/>
    </source>
</evidence>
<evidence type="ECO:0000313" key="2">
    <source>
        <dbReference type="Proteomes" id="UP000830835"/>
    </source>
</evidence>
<proteinExistence type="predicted"/>
<name>A0ABT0CCP3_THEVL</name>
<organism evidence="1 2">
    <name type="scientific">Thermostichus vulcanus str. 'Rupite'</name>
    <dbReference type="NCBI Taxonomy" id="2813851"/>
    <lineage>
        <taxon>Bacteria</taxon>
        <taxon>Bacillati</taxon>
        <taxon>Cyanobacteriota</taxon>
        <taxon>Cyanophyceae</taxon>
        <taxon>Thermostichales</taxon>
        <taxon>Thermostichaceae</taxon>
        <taxon>Thermostichus</taxon>
    </lineage>
</organism>
<accession>A0ABT0CCP3</accession>
<dbReference type="Proteomes" id="UP000830835">
    <property type="component" value="Unassembled WGS sequence"/>
</dbReference>
<gene>
    <name evidence="1" type="ORF">JX360_11470</name>
</gene>